<dbReference type="Pfam" id="PF22899">
    <property type="entry name" value="SMCHD1_S5"/>
    <property type="match status" value="1"/>
</dbReference>
<keyword evidence="3" id="KW-1185">Reference proteome</keyword>
<dbReference type="RefSeq" id="XP_001750705.1">
    <property type="nucleotide sequence ID" value="XM_001750653.1"/>
</dbReference>
<sequence length="402" mass="45367">MAVTNVYLQVVDERPERAVVSTAQHNAENYEELLDHLKLPTRSTQVEHAPHPHAVTQSGNYEYFESQGGSPIGELTCPAAQTDDSFSLNLIARPITRHLAFAIAEFVDNSLMATRHSKDRHIIVRLDVRPAHLEFLRAYMPVSRSLAYIYHYYLHGFFGNVEDHELSEEEKAIVVKLRYQVKIDGELVGDIDLADLSEPDVETCVLRSAQRFFNFKIEVPANGTAPLRVVQGQLRYHPFVQDHETLPNRSKLMLAAPKSMKTNNGDDNMDVDDAEDLDEHEVNEADESPVVDADDGTLRPIFVIYWNGRLIGNATVSSLNFCSILNREYKPNTASSFAAEVFHRQTGTLWFGTPWTVTTNKLTLLQNAREQLNSDECTFGVFTQEGDLVKSAGRNISRTYLQ</sequence>
<evidence type="ECO:0000313" key="3">
    <source>
        <dbReference type="Proteomes" id="UP000001357"/>
    </source>
</evidence>
<feature type="non-terminal residue" evidence="2">
    <location>
        <position position="402"/>
    </location>
</feature>
<dbReference type="EMBL" id="CH991586">
    <property type="protein sequence ID" value="EDQ84518.1"/>
    <property type="molecule type" value="Genomic_DNA"/>
</dbReference>
<protein>
    <recommendedName>
        <fullName evidence="1">SMCHD1 ribosomal S5 domain-containing protein</fullName>
    </recommendedName>
</protein>
<evidence type="ECO:0000313" key="2">
    <source>
        <dbReference type="EMBL" id="EDQ84518.1"/>
    </source>
</evidence>
<organism evidence="2 3">
    <name type="scientific">Monosiga brevicollis</name>
    <name type="common">Choanoflagellate</name>
    <dbReference type="NCBI Taxonomy" id="81824"/>
    <lineage>
        <taxon>Eukaryota</taxon>
        <taxon>Choanoflagellata</taxon>
        <taxon>Craspedida</taxon>
        <taxon>Salpingoecidae</taxon>
        <taxon>Monosiga</taxon>
    </lineage>
</organism>
<name>A9VD97_MONBE</name>
<reference evidence="2 3" key="1">
    <citation type="journal article" date="2008" name="Nature">
        <title>The genome of the choanoflagellate Monosiga brevicollis and the origin of metazoans.</title>
        <authorList>
            <consortium name="JGI Sequencing"/>
            <person name="King N."/>
            <person name="Westbrook M.J."/>
            <person name="Young S.L."/>
            <person name="Kuo A."/>
            <person name="Abedin M."/>
            <person name="Chapman J."/>
            <person name="Fairclough S."/>
            <person name="Hellsten U."/>
            <person name="Isogai Y."/>
            <person name="Letunic I."/>
            <person name="Marr M."/>
            <person name="Pincus D."/>
            <person name="Putnam N."/>
            <person name="Rokas A."/>
            <person name="Wright K.J."/>
            <person name="Zuzow R."/>
            <person name="Dirks W."/>
            <person name="Good M."/>
            <person name="Goodstein D."/>
            <person name="Lemons D."/>
            <person name="Li W."/>
            <person name="Lyons J.B."/>
            <person name="Morris A."/>
            <person name="Nichols S."/>
            <person name="Richter D.J."/>
            <person name="Salamov A."/>
            <person name="Bork P."/>
            <person name="Lim W.A."/>
            <person name="Manning G."/>
            <person name="Miller W.T."/>
            <person name="McGinnis W."/>
            <person name="Shapiro H."/>
            <person name="Tjian R."/>
            <person name="Grigoriev I.V."/>
            <person name="Rokhsar D."/>
        </authorList>
    </citation>
    <scope>NUCLEOTIDE SEQUENCE [LARGE SCALE GENOMIC DNA]</scope>
    <source>
        <strain evidence="3">MX1 / ATCC 50154</strain>
    </source>
</reference>
<gene>
    <name evidence="2" type="ORF">MONBRDRAFT_39255</name>
</gene>
<dbReference type="InterPro" id="IPR055109">
    <property type="entry name" value="SMCHD1_S5"/>
</dbReference>
<dbReference type="Proteomes" id="UP000001357">
    <property type="component" value="Unassembled WGS sequence"/>
</dbReference>
<dbReference type="GO" id="GO:0006302">
    <property type="term" value="P:double-strand break repair"/>
    <property type="evidence" value="ECO:0007669"/>
    <property type="project" value="InterPro"/>
</dbReference>
<evidence type="ECO:0000259" key="1">
    <source>
        <dbReference type="Pfam" id="PF22899"/>
    </source>
</evidence>
<dbReference type="GeneID" id="5895933"/>
<dbReference type="PANTHER" id="PTHR22640">
    <property type="entry name" value="STRUCTURAL MAINTENANCE OF CHROMOSOMES FLEXIBLE HINGE DOMAIN-CONTAINING PROTEIN 1"/>
    <property type="match status" value="1"/>
</dbReference>
<dbReference type="AlphaFoldDB" id="A9VD97"/>
<dbReference type="KEGG" id="mbr:MONBRDRAFT_39255"/>
<feature type="domain" description="SMCHD1 ribosomal S5" evidence="1">
    <location>
        <begin position="200"/>
        <end position="378"/>
    </location>
</feature>
<proteinExistence type="predicted"/>
<dbReference type="PANTHER" id="PTHR22640:SF2">
    <property type="entry name" value="STRUCTURAL MAINTENANCE OF CHROMOSOMES FLEXIBLE HINGE DOMAIN-CONTAINING PROTEIN 1"/>
    <property type="match status" value="1"/>
</dbReference>
<dbReference type="InParanoid" id="A9VD97"/>
<dbReference type="InterPro" id="IPR038892">
    <property type="entry name" value="SMCHD1"/>
</dbReference>
<accession>A9VD97</accession>